<gene>
    <name evidence="1" type="ORF">THOM_1054</name>
</gene>
<evidence type="ECO:0000313" key="2">
    <source>
        <dbReference type="Proteomes" id="UP000011185"/>
    </source>
</evidence>
<accession>L7JX20</accession>
<feature type="non-terminal residue" evidence="1">
    <location>
        <position position="1"/>
    </location>
</feature>
<dbReference type="HOGENOM" id="CLU_2446835_0_0_1"/>
<protein>
    <submittedName>
        <fullName evidence="1">Putative LRR containing protein</fullName>
    </submittedName>
</protein>
<dbReference type="AlphaFoldDB" id="L7JX20"/>
<sequence>VPVTKSLYSKLVKLSKRETVELDDLEISDYAIYLLKFMDGKLFILRSICQQLMDSEDLNKRVKKHCYDTYVSGGEDWIKLTPGWSLSYND</sequence>
<organism evidence="1 2">
    <name type="scientific">Trachipleistophora hominis</name>
    <name type="common">Microsporidian parasite</name>
    <dbReference type="NCBI Taxonomy" id="72359"/>
    <lineage>
        <taxon>Eukaryota</taxon>
        <taxon>Fungi</taxon>
        <taxon>Fungi incertae sedis</taxon>
        <taxon>Microsporidia</taxon>
        <taxon>Pleistophoridae</taxon>
        <taxon>Trachipleistophora</taxon>
    </lineage>
</organism>
<dbReference type="EMBL" id="JH993893">
    <property type="protein sequence ID" value="ELQ75979.1"/>
    <property type="molecule type" value="Genomic_DNA"/>
</dbReference>
<evidence type="ECO:0000313" key="1">
    <source>
        <dbReference type="EMBL" id="ELQ75979.1"/>
    </source>
</evidence>
<reference evidence="1 2" key="1">
    <citation type="journal article" date="2012" name="PLoS Pathog.">
        <title>The genome of the obligate intracellular parasite Trachipleistophora hominis: new insights into microsporidian genome dynamics and reductive evolution.</title>
        <authorList>
            <person name="Heinz E."/>
            <person name="Williams T.A."/>
            <person name="Nakjang S."/>
            <person name="Noel C.J."/>
            <person name="Swan D.C."/>
            <person name="Goldberg A.V."/>
            <person name="Harris S.R."/>
            <person name="Weinmaier T."/>
            <person name="Markert S."/>
            <person name="Becher D."/>
            <person name="Bernhardt J."/>
            <person name="Dagan T."/>
            <person name="Hacker C."/>
            <person name="Lucocq J.M."/>
            <person name="Schweder T."/>
            <person name="Rattei T."/>
            <person name="Hall N."/>
            <person name="Hirt R.P."/>
            <person name="Embley T.M."/>
        </authorList>
    </citation>
    <scope>NUCLEOTIDE SEQUENCE [LARGE SCALE GENOMIC DNA]</scope>
</reference>
<keyword evidence="2" id="KW-1185">Reference proteome</keyword>
<dbReference type="InParanoid" id="L7JX20"/>
<proteinExistence type="predicted"/>
<dbReference type="VEuPathDB" id="MicrosporidiaDB:THOM_1054"/>
<name>L7JX20_TRAHO</name>
<dbReference type="Proteomes" id="UP000011185">
    <property type="component" value="Unassembled WGS sequence"/>
</dbReference>